<evidence type="ECO:0000256" key="1">
    <source>
        <dbReference type="SAM" id="Coils"/>
    </source>
</evidence>
<dbReference type="RefSeq" id="XP_022258405.1">
    <property type="nucleotide sequence ID" value="XM_022402697.1"/>
</dbReference>
<evidence type="ECO:0000313" key="2">
    <source>
        <dbReference type="Proteomes" id="UP000694941"/>
    </source>
</evidence>
<dbReference type="GeneID" id="106474393"/>
<gene>
    <name evidence="3" type="primary">LOC106474393</name>
</gene>
<accession>A0ABM1TR99</accession>
<evidence type="ECO:0000313" key="3">
    <source>
        <dbReference type="RefSeq" id="XP_022258405.1"/>
    </source>
</evidence>
<reference evidence="3" key="1">
    <citation type="submission" date="2025-08" db="UniProtKB">
        <authorList>
            <consortium name="RefSeq"/>
        </authorList>
    </citation>
    <scope>IDENTIFICATION</scope>
    <source>
        <tissue evidence="3">Muscle</tissue>
    </source>
</reference>
<keyword evidence="2" id="KW-1185">Reference proteome</keyword>
<proteinExistence type="predicted"/>
<name>A0ABM1TR99_LIMPO</name>
<dbReference type="Proteomes" id="UP000694941">
    <property type="component" value="Unplaced"/>
</dbReference>
<sequence length="202" mass="24232">MITVEDFIIQEKEKLKLEKQQLELHIQVCHNIRELKKEHLEESAQDFGSVEKQFLTSNFPVSEVKNGSIMIASNRRTILPVDDAEDFGLPLGNDVERRRQLAEERRKEYNRLLKESNRRTILPVDDAEDFGLPLGNDVERRRQLAEERRKEYNRLLKEKEEKDNFMRIQKTAFARFHKEPKQQMSLDYEQMLRQKKLDENKY</sequence>
<feature type="coiled-coil region" evidence="1">
    <location>
        <begin position="92"/>
        <end position="162"/>
    </location>
</feature>
<feature type="non-terminal residue" evidence="3">
    <location>
        <position position="202"/>
    </location>
</feature>
<protein>
    <submittedName>
        <fullName evidence="3">Centrosome and spindle pole-associated protein 1-like</fullName>
    </submittedName>
</protein>
<keyword evidence="1" id="KW-0175">Coiled coil</keyword>
<organism evidence="2 3">
    <name type="scientific">Limulus polyphemus</name>
    <name type="common">Atlantic horseshoe crab</name>
    <dbReference type="NCBI Taxonomy" id="6850"/>
    <lineage>
        <taxon>Eukaryota</taxon>
        <taxon>Metazoa</taxon>
        <taxon>Ecdysozoa</taxon>
        <taxon>Arthropoda</taxon>
        <taxon>Chelicerata</taxon>
        <taxon>Merostomata</taxon>
        <taxon>Xiphosura</taxon>
        <taxon>Limulidae</taxon>
        <taxon>Limulus</taxon>
    </lineage>
</organism>